<reference evidence="1 2" key="1">
    <citation type="submission" date="2021-11" db="EMBL/GenBank/DDBJ databases">
        <authorList>
            <person name="Depoorter E."/>
        </authorList>
    </citation>
    <scope>NUCLEOTIDE SEQUENCE [LARGE SCALE GENOMIC DNA]</scope>
    <source>
        <strain evidence="1 2">LMG 24289</strain>
    </source>
</reference>
<comment type="caution">
    <text evidence="1">The sequence shown here is derived from an EMBL/GenBank/DDBJ whole genome shotgun (WGS) entry which is preliminary data.</text>
</comment>
<dbReference type="EMBL" id="CAKKNS010000006">
    <property type="protein sequence ID" value="CAH0417092.1"/>
    <property type="molecule type" value="Genomic_DNA"/>
</dbReference>
<organism evidence="1 2">
    <name type="scientific">Periweissella fabaria</name>
    <dbReference type="NCBI Taxonomy" id="546157"/>
    <lineage>
        <taxon>Bacteria</taxon>
        <taxon>Bacillati</taxon>
        <taxon>Bacillota</taxon>
        <taxon>Bacilli</taxon>
        <taxon>Lactobacillales</taxon>
        <taxon>Lactobacillaceae</taxon>
        <taxon>Periweissella</taxon>
    </lineage>
</organism>
<dbReference type="Proteomes" id="UP000789707">
    <property type="component" value="Unassembled WGS sequence"/>
</dbReference>
<gene>
    <name evidence="1" type="ORF">WFA24289_01409</name>
</gene>
<evidence type="ECO:0008006" key="3">
    <source>
        <dbReference type="Google" id="ProtNLM"/>
    </source>
</evidence>
<sequence length="169" mass="19903">MLDTSELLRISRMYHRELPNLKGIRFRGDDLRKICYENLDIDLAKVADVSGWFKFWEMPAVADYQALLSAYVQGLDSILWLAQVEQWMHLVVIEPDEINKLSQFPHGNLNNHYLGLKTMAWNCYLRHSQSDYKHLLKSYLKLGLVELQLVPDDIMQKFNEQYNAIDEIN</sequence>
<evidence type="ECO:0000313" key="1">
    <source>
        <dbReference type="EMBL" id="CAH0417092.1"/>
    </source>
</evidence>
<proteinExistence type="predicted"/>
<protein>
    <recommendedName>
        <fullName evidence="3">dUTPase</fullName>
    </recommendedName>
</protein>
<dbReference type="RefSeq" id="WP_230097126.1">
    <property type="nucleotide sequence ID" value="NZ_CAKKNS010000006.1"/>
</dbReference>
<evidence type="ECO:0000313" key="2">
    <source>
        <dbReference type="Proteomes" id="UP000789707"/>
    </source>
</evidence>
<keyword evidence="2" id="KW-1185">Reference proteome</keyword>
<name>A0ABM8Z6T6_9LACO</name>
<accession>A0ABM8Z6T6</accession>